<keyword evidence="2" id="KW-1185">Reference proteome</keyword>
<evidence type="ECO:0000313" key="1">
    <source>
        <dbReference type="EMBL" id="KAK2703800.1"/>
    </source>
</evidence>
<sequence length="73" mass="8446">MLVDWLLSELDELNYQRHSLVQLEVRQLIINFYTMLLHAGAIRPVEDGNINGVDMDFEVRCLLVSHDSKMSSI</sequence>
<accession>A0AA88L155</accession>
<organism evidence="1 2">
    <name type="scientific">Artemia franciscana</name>
    <name type="common">Brine shrimp</name>
    <name type="synonym">Artemia sanfranciscana</name>
    <dbReference type="NCBI Taxonomy" id="6661"/>
    <lineage>
        <taxon>Eukaryota</taxon>
        <taxon>Metazoa</taxon>
        <taxon>Ecdysozoa</taxon>
        <taxon>Arthropoda</taxon>
        <taxon>Crustacea</taxon>
        <taxon>Branchiopoda</taxon>
        <taxon>Anostraca</taxon>
        <taxon>Artemiidae</taxon>
        <taxon>Artemia</taxon>
    </lineage>
</organism>
<dbReference type="AlphaFoldDB" id="A0AA88L155"/>
<proteinExistence type="predicted"/>
<reference evidence="1" key="1">
    <citation type="submission" date="2023-07" db="EMBL/GenBank/DDBJ databases">
        <title>Chromosome-level genome assembly of Artemia franciscana.</title>
        <authorList>
            <person name="Jo E."/>
        </authorList>
    </citation>
    <scope>NUCLEOTIDE SEQUENCE</scope>
    <source>
        <tissue evidence="1">Whole body</tissue>
    </source>
</reference>
<dbReference type="Proteomes" id="UP001187531">
    <property type="component" value="Unassembled WGS sequence"/>
</dbReference>
<dbReference type="EMBL" id="JAVRJZ010000071">
    <property type="protein sequence ID" value="KAK2703800.1"/>
    <property type="molecule type" value="Genomic_DNA"/>
</dbReference>
<gene>
    <name evidence="1" type="ORF">QYM36_017832</name>
</gene>
<protein>
    <submittedName>
        <fullName evidence="1">Uncharacterized protein</fullName>
    </submittedName>
</protein>
<comment type="caution">
    <text evidence="1">The sequence shown here is derived from an EMBL/GenBank/DDBJ whole genome shotgun (WGS) entry which is preliminary data.</text>
</comment>
<name>A0AA88L155_ARTSF</name>
<evidence type="ECO:0000313" key="2">
    <source>
        <dbReference type="Proteomes" id="UP001187531"/>
    </source>
</evidence>